<proteinExistence type="predicted"/>
<evidence type="ECO:0000256" key="1">
    <source>
        <dbReference type="SAM" id="MobiDB-lite"/>
    </source>
</evidence>
<feature type="compositionally biased region" description="Low complexity" evidence="1">
    <location>
        <begin position="66"/>
        <end position="82"/>
    </location>
</feature>
<feature type="compositionally biased region" description="Low complexity" evidence="1">
    <location>
        <begin position="107"/>
        <end position="132"/>
    </location>
</feature>
<gene>
    <name evidence="2" type="ORF">TMSB3V08_LOCUS4638</name>
</gene>
<name>A0A7R9E620_9NEOP</name>
<feature type="compositionally biased region" description="Low complexity" evidence="1">
    <location>
        <begin position="176"/>
        <end position="190"/>
    </location>
</feature>
<accession>A0A7R9E620</accession>
<feature type="compositionally biased region" description="Low complexity" evidence="1">
    <location>
        <begin position="227"/>
        <end position="239"/>
    </location>
</feature>
<evidence type="ECO:0000313" key="2">
    <source>
        <dbReference type="EMBL" id="CAD7427809.1"/>
    </source>
</evidence>
<feature type="compositionally biased region" description="Polar residues" evidence="1">
    <location>
        <begin position="55"/>
        <end position="65"/>
    </location>
</feature>
<protein>
    <submittedName>
        <fullName evidence="2">Uncharacterized protein</fullName>
    </submittedName>
</protein>
<dbReference type="AlphaFoldDB" id="A0A7R9E620"/>
<feature type="region of interest" description="Disordered" evidence="1">
    <location>
        <begin position="23"/>
        <end position="239"/>
    </location>
</feature>
<organism evidence="2">
    <name type="scientific">Timema monikensis</name>
    <dbReference type="NCBI Taxonomy" id="170555"/>
    <lineage>
        <taxon>Eukaryota</taxon>
        <taxon>Metazoa</taxon>
        <taxon>Ecdysozoa</taxon>
        <taxon>Arthropoda</taxon>
        <taxon>Hexapoda</taxon>
        <taxon>Insecta</taxon>
        <taxon>Pterygota</taxon>
        <taxon>Neoptera</taxon>
        <taxon>Polyneoptera</taxon>
        <taxon>Phasmatodea</taxon>
        <taxon>Timematodea</taxon>
        <taxon>Timematoidea</taxon>
        <taxon>Timematidae</taxon>
        <taxon>Timema</taxon>
    </lineage>
</organism>
<feature type="compositionally biased region" description="Polar residues" evidence="1">
    <location>
        <begin position="146"/>
        <end position="157"/>
    </location>
</feature>
<feature type="region of interest" description="Disordered" evidence="1">
    <location>
        <begin position="833"/>
        <end position="853"/>
    </location>
</feature>
<feature type="compositionally biased region" description="Polar residues" evidence="1">
    <location>
        <begin position="197"/>
        <end position="221"/>
    </location>
</feature>
<dbReference type="EMBL" id="OB793555">
    <property type="protein sequence ID" value="CAD7427809.1"/>
    <property type="molecule type" value="Genomic_DNA"/>
</dbReference>
<reference evidence="2" key="1">
    <citation type="submission" date="2020-11" db="EMBL/GenBank/DDBJ databases">
        <authorList>
            <person name="Tran Van P."/>
        </authorList>
    </citation>
    <scope>NUCLEOTIDE SEQUENCE</scope>
</reference>
<sequence>MSSCYEPLLKKRVKSRTNVIEYLSYRSSPRKPQRTEHHQTPHPSAPLPDHHGSHNVPNSNPGLNTGSHPSSGGSGQPNSNVGWNTGSHPNPGGVGHGSSPNVGWNVPNSGGNNHMPSPNNNNPNVGWNVPNQGGIGHMPNPGQPSPGWNTGGSNHVPNPNPVGGGHYPNANTGSHQYPNQNSGSQYSNQNTGVGHYPNQNTGSHQYPNQNSGNQYPNQNNFGGAGHYPNQNPGGNGYNPNYPVGGNSYYPSPNTGGYHYIPSPHSGGTYYMPNQQGMGYGGYQNQNQNSRFGVGVGTGLLAGLGVAGAVALLSNHLHSNNNNNYMGNHNYMGNNNYQGNNNRGFYTVQTMENSTGSTLNIVPVGYNQNTTGGSNSSGLVKPTACQQFFTSSDVNILLGCHSDSTYGCVNTTFLGCQPNSTNCLNIVSIGCQTNATTGTWNVIPFIQNTTSGLNITTFGHDSKNIGLNVTTIGCKQNSSICTNIISIGYYYNATTSNLQHVSYDCPQNLTVDAIHNTSIGCHQNSTPECLNATSNTCNSTVGCLDISTNPCPQNSPSDCFNVTSVKFKADTILGCTKNVSLGCQKDTSSICLNILSIECQQDATDGCSQLYSQSWNNNNNDNNVNGPESSVPQLLTQHRKRARRAPLSTTISNRLTASWRPTTSVPRPSRSFGKIPLSLLEAPGRSPFPSYAPIHHVGSANYIFACLLEEWQNTSGDDWETSTTLTGHAFTSGLRNLHNLHRTCCQGKWVPWTEGSRRANLIQGLDLSSKLQASPILGTKRCSFSARRDFAARYTPSCAITLDSPTSALAIEISQTVLVDGACCGRFLDYASNESTGGPQRWGAPKREKHQLFD</sequence>